<evidence type="ECO:0000313" key="1">
    <source>
        <dbReference type="EMBL" id="AGS54263.1"/>
    </source>
</evidence>
<protein>
    <submittedName>
        <fullName evidence="1">Uncharacterized protein</fullName>
    </submittedName>
</protein>
<organism evidence="1">
    <name type="scientific">uncultured bacterium contig00092</name>
    <dbReference type="NCBI Taxonomy" id="1181563"/>
    <lineage>
        <taxon>Bacteria</taxon>
        <taxon>environmental samples</taxon>
    </lineage>
</organism>
<proteinExistence type="predicted"/>
<name>A0A806KPK4_9BACT</name>
<accession>A0A806KPK4</accession>
<dbReference type="EMBL" id="JQ844286">
    <property type="protein sequence ID" value="AGS54263.1"/>
    <property type="molecule type" value="Genomic_DNA"/>
</dbReference>
<reference evidence="1" key="1">
    <citation type="submission" date="2012-03" db="EMBL/GenBank/DDBJ databases">
        <title>Functional metagenomics reveals considerable lignocellulase gene clusters in the gut microbiome of a wood-feeding higher termite.</title>
        <authorList>
            <person name="Liu N."/>
        </authorList>
    </citation>
    <scope>NUCLEOTIDE SEQUENCE</scope>
</reference>
<dbReference type="AlphaFoldDB" id="A0A806KPK4"/>
<sequence>MIKRDMSRKIQFSNPDIKTSYSPLMLEKNSRADSLLPALNGDMALADLLAANPNLWSIENLRNEKNLTTKLNVNIIYIDGIREEAYCDFSKTTSAENWELTIGIDFVSGSSNTAAAHVYLCMEMVRDSIGYATQDSSGKTLVIPPKKILEEIAKSQIPDAIPIDLQMELLKAHKSVEEDGQCPSDIKAYLILFDVWKQVRHIEMDLPVISEALYRETVRSCAFSREWNKKYSETATFYCNSNDICEYNQSEDGKTLWIWNASENRLEFQRKKSFFSHTAKRASAMAAQCSICE</sequence>